<proteinExistence type="predicted"/>
<dbReference type="InterPro" id="IPR024642">
    <property type="entry name" value="SUZ-C"/>
</dbReference>
<dbReference type="PRINTS" id="PR00302">
    <property type="entry name" value="LUPUSLA"/>
</dbReference>
<name>A0A4W5LKX2_9TELE</name>
<dbReference type="InterPro" id="IPR036388">
    <property type="entry name" value="WH-like_DNA-bd_sf"/>
</dbReference>
<dbReference type="AlphaFoldDB" id="A0A4W5LKX2"/>
<dbReference type="GeneTree" id="ENSGT00940000159103"/>
<keyword evidence="3" id="KW-0539">Nucleus</keyword>
<reference evidence="9" key="3">
    <citation type="submission" date="2025-09" db="UniProtKB">
        <authorList>
            <consortium name="Ensembl"/>
        </authorList>
    </citation>
    <scope>IDENTIFICATION</scope>
</reference>
<feature type="domain" description="SUZ-C" evidence="8">
    <location>
        <begin position="374"/>
        <end position="436"/>
    </location>
</feature>
<dbReference type="Gene3D" id="1.10.10.10">
    <property type="entry name" value="Winged helix-like DNA-binding domain superfamily/Winged helix DNA-binding domain"/>
    <property type="match status" value="1"/>
</dbReference>
<dbReference type="PROSITE" id="PS51938">
    <property type="entry name" value="SUZ_C"/>
    <property type="match status" value="1"/>
</dbReference>
<reference evidence="10" key="1">
    <citation type="submission" date="2018-06" db="EMBL/GenBank/DDBJ databases">
        <title>Genome assembly of Danube salmon.</title>
        <authorList>
            <person name="Macqueen D.J."/>
            <person name="Gundappa M.K."/>
        </authorList>
    </citation>
    <scope>NUCLEOTIDE SEQUENCE [LARGE SCALE GENOMIC DNA]</scope>
</reference>
<dbReference type="GO" id="GO:0003729">
    <property type="term" value="F:mRNA binding"/>
    <property type="evidence" value="ECO:0007669"/>
    <property type="project" value="TreeGrafter"/>
</dbReference>
<dbReference type="InterPro" id="IPR036390">
    <property type="entry name" value="WH_DNA-bd_sf"/>
</dbReference>
<dbReference type="Proteomes" id="UP000314982">
    <property type="component" value="Unassembled WGS sequence"/>
</dbReference>
<comment type="subcellular location">
    <subcellularLocation>
        <location evidence="1">Nucleus</location>
    </subcellularLocation>
</comment>
<dbReference type="PANTHER" id="PTHR22792:SF71">
    <property type="entry name" value="LA-RELATED PROTEIN 6"/>
    <property type="match status" value="1"/>
</dbReference>
<dbReference type="GO" id="GO:0005634">
    <property type="term" value="C:nucleus"/>
    <property type="evidence" value="ECO:0007669"/>
    <property type="project" value="UniProtKB-SubCell"/>
</dbReference>
<dbReference type="SUPFAM" id="SSF46785">
    <property type="entry name" value="Winged helix' DNA-binding domain"/>
    <property type="match status" value="1"/>
</dbReference>
<evidence type="ECO:0000256" key="5">
    <source>
        <dbReference type="SAM" id="MobiDB-lite"/>
    </source>
</evidence>
<dbReference type="PROSITE" id="PS50961">
    <property type="entry name" value="HTH_LA"/>
    <property type="match status" value="1"/>
</dbReference>
<keyword evidence="6" id="KW-0812">Transmembrane</keyword>
<feature type="transmembrane region" description="Helical" evidence="6">
    <location>
        <begin position="6"/>
        <end position="30"/>
    </location>
</feature>
<dbReference type="Pfam" id="PF05383">
    <property type="entry name" value="La"/>
    <property type="match status" value="1"/>
</dbReference>
<dbReference type="PANTHER" id="PTHR22792">
    <property type="entry name" value="LUPUS LA PROTEIN-RELATED"/>
    <property type="match status" value="1"/>
</dbReference>
<dbReference type="CDD" id="cd08033">
    <property type="entry name" value="LARP_6"/>
    <property type="match status" value="1"/>
</dbReference>
<evidence type="ECO:0000256" key="6">
    <source>
        <dbReference type="SAM" id="Phobius"/>
    </source>
</evidence>
<keyword evidence="6" id="KW-1133">Transmembrane helix</keyword>
<organism evidence="9 10">
    <name type="scientific">Hucho hucho</name>
    <name type="common">huchen</name>
    <dbReference type="NCBI Taxonomy" id="62062"/>
    <lineage>
        <taxon>Eukaryota</taxon>
        <taxon>Metazoa</taxon>
        <taxon>Chordata</taxon>
        <taxon>Craniata</taxon>
        <taxon>Vertebrata</taxon>
        <taxon>Euteleostomi</taxon>
        <taxon>Actinopterygii</taxon>
        <taxon>Neopterygii</taxon>
        <taxon>Teleostei</taxon>
        <taxon>Protacanthopterygii</taxon>
        <taxon>Salmoniformes</taxon>
        <taxon>Salmonidae</taxon>
        <taxon>Salmoninae</taxon>
        <taxon>Hucho</taxon>
    </lineage>
</organism>
<keyword evidence="10" id="KW-1185">Reference proteome</keyword>
<feature type="domain" description="HTH La-type RNA-binding" evidence="7">
    <location>
        <begin position="48"/>
        <end position="139"/>
    </location>
</feature>
<evidence type="ECO:0000313" key="9">
    <source>
        <dbReference type="Ensembl" id="ENSHHUP00000026716.1"/>
    </source>
</evidence>
<dbReference type="STRING" id="62062.ENSHHUP00000026716"/>
<accession>A0A4W5LKX2</accession>
<dbReference type="GO" id="GO:0006396">
    <property type="term" value="P:RNA processing"/>
    <property type="evidence" value="ECO:0007669"/>
    <property type="project" value="InterPro"/>
</dbReference>
<dbReference type="SMART" id="SM00715">
    <property type="entry name" value="LA"/>
    <property type="match status" value="1"/>
</dbReference>
<evidence type="ECO:0000259" key="8">
    <source>
        <dbReference type="PROSITE" id="PS51938"/>
    </source>
</evidence>
<evidence type="ECO:0000256" key="1">
    <source>
        <dbReference type="ARBA" id="ARBA00004123"/>
    </source>
</evidence>
<protein>
    <submittedName>
        <fullName evidence="9">Uncharacterized protein</fullName>
    </submittedName>
</protein>
<dbReference type="InterPro" id="IPR006630">
    <property type="entry name" value="La_HTH"/>
</dbReference>
<evidence type="ECO:0000259" key="7">
    <source>
        <dbReference type="PROSITE" id="PS50961"/>
    </source>
</evidence>
<keyword evidence="2 4" id="KW-0694">RNA-binding</keyword>
<dbReference type="GO" id="GO:1990904">
    <property type="term" value="C:ribonucleoprotein complex"/>
    <property type="evidence" value="ECO:0007669"/>
    <property type="project" value="InterPro"/>
</dbReference>
<dbReference type="Ensembl" id="ENSHHUT00000027770.1">
    <property type="protein sequence ID" value="ENSHHUP00000026716.1"/>
    <property type="gene ID" value="ENSHHUG00000016914.1"/>
</dbReference>
<evidence type="ECO:0000256" key="4">
    <source>
        <dbReference type="PROSITE-ProRule" id="PRU00332"/>
    </source>
</evidence>
<sequence>MHLNTVIIQYGNCGLKVFLLFFYMISLRFICRPFYKENDKGMELDDWSPPDADLTQKMVTQVELYLSDENLAKDAFLLKHVKRNKMGYVNIKLLTSFKKMKPLTKDWRVTAYALNYSSKLEVNKEGNKVRRKDPVPESLLVQVPSRLLFVWNISAELTSSGNGGDEDIPAPQRSTMETAINLLEPFGSICTVRVFRPGKELPPEVQRFAYRYPELCSQESVLVEYEDLEGAGRAYHQLSQSEDFVRVVLIGMTSKKKAGHKLGGCVEERGAGKGVSIANRCLEQLQFQGEDSSAWSSSGESEMASPMHMPRFSSCQVCRSPWDSPRSSPYHSPRVLRAPLPTPPRVSPLLVSEMWRSPDTSPDLSRRNYENPSESRSLWFQRRKLAAVQTSSLDDSSSSKQGRLGIKRVLMGDSLPPGVIRFPYGPDGTRGFPSSFVGRTLQYTLKT</sequence>
<reference evidence="9" key="2">
    <citation type="submission" date="2025-08" db="UniProtKB">
        <authorList>
            <consortium name="Ensembl"/>
        </authorList>
    </citation>
    <scope>IDENTIFICATION</scope>
</reference>
<dbReference type="FunFam" id="1.10.10.10:FF:000158">
    <property type="entry name" value="La ribonucleoprotein domain family member 7"/>
    <property type="match status" value="1"/>
</dbReference>
<evidence type="ECO:0000313" key="10">
    <source>
        <dbReference type="Proteomes" id="UP000314982"/>
    </source>
</evidence>
<evidence type="ECO:0000256" key="3">
    <source>
        <dbReference type="ARBA" id="ARBA00023242"/>
    </source>
</evidence>
<evidence type="ECO:0000256" key="2">
    <source>
        <dbReference type="ARBA" id="ARBA00022884"/>
    </source>
</evidence>
<keyword evidence="6" id="KW-0472">Membrane</keyword>
<dbReference type="InterPro" id="IPR045180">
    <property type="entry name" value="La_dom_prot"/>
</dbReference>
<dbReference type="InterPro" id="IPR002344">
    <property type="entry name" value="Lupus_La"/>
</dbReference>
<feature type="region of interest" description="Disordered" evidence="5">
    <location>
        <begin position="323"/>
        <end position="372"/>
    </location>
</feature>